<evidence type="ECO:0000313" key="4">
    <source>
        <dbReference type="WBParaSite" id="mrna-Wban_02193"/>
    </source>
</evidence>
<dbReference type="WBParaSite" id="mrna-Wban_02193">
    <property type="protein sequence ID" value="mrna-Wban_02193"/>
    <property type="gene ID" value="Wban_02193"/>
</dbReference>
<reference evidence="3" key="2">
    <citation type="journal article" date="2016" name="Mol. Ecol.">
        <title>Population genomics of the filarial nematode parasite Wuchereria bancrofti from mosquitoes.</title>
        <authorList>
            <person name="Small S.T."/>
            <person name="Reimer L.J."/>
            <person name="Tisch D.J."/>
            <person name="King C.L."/>
            <person name="Christensen B.M."/>
            <person name="Siba P.M."/>
            <person name="Kazura J.W."/>
            <person name="Serre D."/>
            <person name="Zimmerman P.A."/>
        </authorList>
    </citation>
    <scope>NUCLEOTIDE SEQUENCE</scope>
    <source>
        <strain evidence="3">pt0022</strain>
    </source>
</reference>
<evidence type="ECO:0000259" key="2">
    <source>
        <dbReference type="Pfam" id="PF14719"/>
    </source>
</evidence>
<proteinExistence type="predicted"/>
<dbReference type="Proteomes" id="UP000093561">
    <property type="component" value="Unassembled WGS sequence"/>
</dbReference>
<dbReference type="InterPro" id="IPR006020">
    <property type="entry name" value="PTB/PI_dom"/>
</dbReference>
<feature type="domain" description="PID" evidence="2">
    <location>
        <begin position="6"/>
        <end position="62"/>
    </location>
</feature>
<accession>A0AAF5PL16</accession>
<dbReference type="Pfam" id="PF14719">
    <property type="entry name" value="PID_2"/>
    <property type="match status" value="1"/>
</dbReference>
<evidence type="ECO:0000313" key="3">
    <source>
        <dbReference type="Proteomes" id="UP000093561"/>
    </source>
</evidence>
<dbReference type="AlphaFoldDB" id="A0AAF5PL16"/>
<reference evidence="4" key="3">
    <citation type="submission" date="2024-02" db="UniProtKB">
        <authorList>
            <consortium name="WormBaseParasite"/>
        </authorList>
    </citation>
    <scope>IDENTIFICATION</scope>
    <source>
        <strain evidence="4">pt0022</strain>
    </source>
</reference>
<reference evidence="3" key="1">
    <citation type="submission" date="2015-03" db="EMBL/GenBank/DDBJ databases">
        <title>Wuchereria bancrofti Genome Sequencing Papua New Guinea Strain.</title>
        <authorList>
            <person name="Small S.T."/>
            <person name="Serre D."/>
            <person name="Zimmerman P.A."/>
        </authorList>
    </citation>
    <scope>NUCLEOTIDE SEQUENCE [LARGE SCALE GENOMIC DNA]</scope>
    <source>
        <strain evidence="3">pt0022</strain>
    </source>
</reference>
<name>A0AAF5PL16_WUCBA</name>
<sequence>MGILLVYKHEGKKMKPELRYHAVLCKKPSDPYRIAQTLGHYLRVALQEYRREKLWWLKKCSKIICDEENEHPEERRKNIRMEIHYVESQVSADACSRNSLEETAEIPLCLLEERWEAEQHLIRRLCDKRSVGEEEQRNGSVASDFNSSIESALSSSSSDDGIQSTDSENRPWEIHELRSAGKRLETISEKNRHN</sequence>
<protein>
    <recommendedName>
        <fullName evidence="2">PID domain-containing protein</fullName>
    </recommendedName>
</protein>
<organism evidence="3 4">
    <name type="scientific">Wuchereria bancrofti</name>
    <dbReference type="NCBI Taxonomy" id="6293"/>
    <lineage>
        <taxon>Eukaryota</taxon>
        <taxon>Metazoa</taxon>
        <taxon>Ecdysozoa</taxon>
        <taxon>Nematoda</taxon>
        <taxon>Chromadorea</taxon>
        <taxon>Rhabditida</taxon>
        <taxon>Spirurina</taxon>
        <taxon>Spiruromorpha</taxon>
        <taxon>Filarioidea</taxon>
        <taxon>Onchocercidae</taxon>
        <taxon>Wuchereria</taxon>
    </lineage>
</organism>
<evidence type="ECO:0000256" key="1">
    <source>
        <dbReference type="SAM" id="MobiDB-lite"/>
    </source>
</evidence>
<feature type="compositionally biased region" description="Basic and acidic residues" evidence="1">
    <location>
        <begin position="167"/>
        <end position="178"/>
    </location>
</feature>
<feature type="compositionally biased region" description="Low complexity" evidence="1">
    <location>
        <begin position="147"/>
        <end position="166"/>
    </location>
</feature>
<feature type="region of interest" description="Disordered" evidence="1">
    <location>
        <begin position="136"/>
        <end position="178"/>
    </location>
</feature>